<protein>
    <submittedName>
        <fullName evidence="2">Uncharacterized protein</fullName>
    </submittedName>
</protein>
<dbReference type="EMBL" id="RDQH01000332">
    <property type="protein sequence ID" value="RXH97251.1"/>
    <property type="molecule type" value="Genomic_DNA"/>
</dbReference>
<evidence type="ECO:0000313" key="2">
    <source>
        <dbReference type="EMBL" id="RXH97251.1"/>
    </source>
</evidence>
<sequence>MATRSTSIHFLIKLASGCVGMHSVTTTTPQRDGGGEADVIAEHYIEELPSALIGYSLPHPSRPLIKHFAFFSSCESLFLLLPLAWSVSSEVIRSRSSLRYKKLPFTRMDTQTFCIKIDSSYKIGCYSLVHNSPIGSFNTITNKKEESNPNVAKLDTEKDIAMKLIWNILASFCNDLQMAELLLIQS</sequence>
<name>A0A498JVL8_MALDO</name>
<dbReference type="AlphaFoldDB" id="A0A498JVL8"/>
<feature type="signal peptide" evidence="1">
    <location>
        <begin position="1"/>
        <end position="17"/>
    </location>
</feature>
<accession>A0A498JVL8</accession>
<keyword evidence="1" id="KW-0732">Signal</keyword>
<dbReference type="Proteomes" id="UP000290289">
    <property type="component" value="Chromosome 6"/>
</dbReference>
<organism evidence="2 3">
    <name type="scientific">Malus domestica</name>
    <name type="common">Apple</name>
    <name type="synonym">Pyrus malus</name>
    <dbReference type="NCBI Taxonomy" id="3750"/>
    <lineage>
        <taxon>Eukaryota</taxon>
        <taxon>Viridiplantae</taxon>
        <taxon>Streptophyta</taxon>
        <taxon>Embryophyta</taxon>
        <taxon>Tracheophyta</taxon>
        <taxon>Spermatophyta</taxon>
        <taxon>Magnoliopsida</taxon>
        <taxon>eudicotyledons</taxon>
        <taxon>Gunneridae</taxon>
        <taxon>Pentapetalae</taxon>
        <taxon>rosids</taxon>
        <taxon>fabids</taxon>
        <taxon>Rosales</taxon>
        <taxon>Rosaceae</taxon>
        <taxon>Amygdaloideae</taxon>
        <taxon>Maleae</taxon>
        <taxon>Malus</taxon>
    </lineage>
</organism>
<comment type="caution">
    <text evidence="2">The sequence shown here is derived from an EMBL/GenBank/DDBJ whole genome shotgun (WGS) entry which is preliminary data.</text>
</comment>
<reference evidence="2 3" key="1">
    <citation type="submission" date="2018-10" db="EMBL/GenBank/DDBJ databases">
        <title>A high-quality apple genome assembly.</title>
        <authorList>
            <person name="Hu J."/>
        </authorList>
    </citation>
    <scope>NUCLEOTIDE SEQUENCE [LARGE SCALE GENOMIC DNA]</scope>
    <source>
        <strain evidence="3">cv. HFTH1</strain>
        <tissue evidence="2">Young leaf</tissue>
    </source>
</reference>
<keyword evidence="3" id="KW-1185">Reference proteome</keyword>
<feature type="chain" id="PRO_5019827481" evidence="1">
    <location>
        <begin position="18"/>
        <end position="186"/>
    </location>
</feature>
<evidence type="ECO:0000256" key="1">
    <source>
        <dbReference type="SAM" id="SignalP"/>
    </source>
</evidence>
<evidence type="ECO:0000313" key="3">
    <source>
        <dbReference type="Proteomes" id="UP000290289"/>
    </source>
</evidence>
<proteinExistence type="predicted"/>
<gene>
    <name evidence="2" type="ORF">DVH24_035919</name>
</gene>